<organism evidence="2 3">
    <name type="scientific">Tilletia caries</name>
    <name type="common">wheat bunt fungus</name>
    <dbReference type="NCBI Taxonomy" id="13290"/>
    <lineage>
        <taxon>Eukaryota</taxon>
        <taxon>Fungi</taxon>
        <taxon>Dikarya</taxon>
        <taxon>Basidiomycota</taxon>
        <taxon>Ustilaginomycotina</taxon>
        <taxon>Exobasidiomycetes</taxon>
        <taxon>Tilletiales</taxon>
        <taxon>Tilletiaceae</taxon>
        <taxon>Tilletia</taxon>
    </lineage>
</organism>
<proteinExistence type="predicted"/>
<sequence>MAPRATPQPRFRARIGRTHSLHYTLGPLLLAVALVLLSIFSAQAGVNAAPAPAAVERNQIIPPVPQPANRAPNAESRALRAAARIAPSPLPALAARVTQAPNADVLLERNGDVDAVLRWYQSRPKAKLEKPTRVERDETPNVPLSQLGPPSFPAEFPSCGKCEEKYSSLSSCMEASSVFQNATNIFNSPLSYFAVIKCACTDTFQAVYPQCLDCFQHTNQCWYLGTDPQGTGAPAIISNIRNICGFGSALLGGVASANGQNGSGPAPSSVGTYTDVNPTDYRPGYNDQSAGPIFGGAGVGVGARGVVGALAVGLVVGVAMLVV</sequence>
<reference evidence="2" key="1">
    <citation type="submission" date="2016-04" db="EMBL/GenBank/DDBJ databases">
        <authorList>
            <person name="Nguyen H.D."/>
            <person name="Kesanakurti P."/>
            <person name="Cullis J."/>
            <person name="Levesque C.A."/>
            <person name="Hambleton S."/>
        </authorList>
    </citation>
    <scope>NUCLEOTIDE SEQUENCE</scope>
    <source>
        <strain evidence="2">DAOMC 238032</strain>
    </source>
</reference>
<feature type="region of interest" description="Disordered" evidence="1">
    <location>
        <begin position="128"/>
        <end position="147"/>
    </location>
</feature>
<dbReference type="EMBL" id="LWDD02000213">
    <property type="protein sequence ID" value="KAE8262675.1"/>
    <property type="molecule type" value="Genomic_DNA"/>
</dbReference>
<evidence type="ECO:0000256" key="1">
    <source>
        <dbReference type="SAM" id="MobiDB-lite"/>
    </source>
</evidence>
<gene>
    <name evidence="2" type="ORF">A4X03_0g2269</name>
</gene>
<protein>
    <submittedName>
        <fullName evidence="2">Uncharacterized protein</fullName>
    </submittedName>
</protein>
<dbReference type="Proteomes" id="UP000077671">
    <property type="component" value="Unassembled WGS sequence"/>
</dbReference>
<name>A0A177UM59_9BASI</name>
<feature type="compositionally biased region" description="Basic and acidic residues" evidence="1">
    <location>
        <begin position="128"/>
        <end position="139"/>
    </location>
</feature>
<dbReference type="AlphaFoldDB" id="A0A177UM59"/>
<reference evidence="2" key="2">
    <citation type="journal article" date="2019" name="IMA Fungus">
        <title>Genome sequencing and comparison of five Tilletia species to identify candidate genes for the detection of regulated species infecting wheat.</title>
        <authorList>
            <person name="Nguyen H.D.T."/>
            <person name="Sultana T."/>
            <person name="Kesanakurti P."/>
            <person name="Hambleton S."/>
        </authorList>
    </citation>
    <scope>NUCLEOTIDE SEQUENCE</scope>
    <source>
        <strain evidence="2">DAOMC 238032</strain>
    </source>
</reference>
<comment type="caution">
    <text evidence="2">The sequence shown here is derived from an EMBL/GenBank/DDBJ whole genome shotgun (WGS) entry which is preliminary data.</text>
</comment>
<evidence type="ECO:0000313" key="3">
    <source>
        <dbReference type="Proteomes" id="UP000077671"/>
    </source>
</evidence>
<accession>A0A177UM59</accession>
<evidence type="ECO:0000313" key="2">
    <source>
        <dbReference type="EMBL" id="KAE8262675.1"/>
    </source>
</evidence>